<dbReference type="Proteomes" id="UP000018208">
    <property type="component" value="Unassembled WGS sequence"/>
</dbReference>
<accession>V6LIP1</accession>
<reference evidence="3" key="2">
    <citation type="submission" date="2020-12" db="EMBL/GenBank/DDBJ databases">
        <title>New Spironucleus salmonicida genome in near-complete chromosomes.</title>
        <authorList>
            <person name="Xu F."/>
            <person name="Kurt Z."/>
            <person name="Jimenez-Gonzalez A."/>
            <person name="Astvaldsson A."/>
            <person name="Andersson J.O."/>
            <person name="Svard S.G."/>
        </authorList>
    </citation>
    <scope>NUCLEOTIDE SEQUENCE</scope>
    <source>
        <strain evidence="3">ATCC 50377</strain>
    </source>
</reference>
<dbReference type="EMBL" id="AUWU02000005">
    <property type="protein sequence ID" value="KAH0572542.1"/>
    <property type="molecule type" value="Genomic_DNA"/>
</dbReference>
<evidence type="ECO:0000256" key="1">
    <source>
        <dbReference type="SAM" id="Coils"/>
    </source>
</evidence>
<proteinExistence type="predicted"/>
<keyword evidence="1" id="KW-0175">Coiled coil</keyword>
<evidence type="ECO:0000313" key="2">
    <source>
        <dbReference type="EMBL" id="EST44465.1"/>
    </source>
</evidence>
<gene>
    <name evidence="2" type="ORF">SS50377_15459</name>
    <name evidence="3" type="ORF">SS50377_24653</name>
</gene>
<dbReference type="VEuPathDB" id="GiardiaDB:SS50377_24653"/>
<evidence type="ECO:0000313" key="4">
    <source>
        <dbReference type="Proteomes" id="UP000018208"/>
    </source>
</evidence>
<reference evidence="2 3" key="1">
    <citation type="journal article" date="2014" name="PLoS Genet.">
        <title>The Genome of Spironucleus salmonicida Highlights a Fish Pathogen Adapted to Fluctuating Environments.</title>
        <authorList>
            <person name="Xu F."/>
            <person name="Jerlstrom-Hultqvist J."/>
            <person name="Einarsson E."/>
            <person name="Astvaldsson A."/>
            <person name="Svard S.G."/>
            <person name="Andersson J.O."/>
        </authorList>
    </citation>
    <scope>NUCLEOTIDE SEQUENCE</scope>
    <source>
        <strain evidence="3">ATCC 50377</strain>
    </source>
</reference>
<sequence length="168" mass="19069">MDQNHSISIETAQLTTVETSVLLRKYYNDQVALRNNLKELKAENVKKQLSITSLETENQFLKDTLCAIINQLDNDFRLKVQADTNILDQNMYAATQYIDTIALQSSKICEQNQIIQELSLEVEELTNSRNSDSLNIKNSVIQNIFDAEKQSGQSNLNVNSIIQAIICE</sequence>
<dbReference type="AlphaFoldDB" id="V6LIP1"/>
<protein>
    <submittedName>
        <fullName evidence="2">Uncharacterized protein</fullName>
    </submittedName>
</protein>
<organism evidence="2">
    <name type="scientific">Spironucleus salmonicida</name>
    <dbReference type="NCBI Taxonomy" id="348837"/>
    <lineage>
        <taxon>Eukaryota</taxon>
        <taxon>Metamonada</taxon>
        <taxon>Diplomonadida</taxon>
        <taxon>Hexamitidae</taxon>
        <taxon>Hexamitinae</taxon>
        <taxon>Spironucleus</taxon>
    </lineage>
</organism>
<dbReference type="EMBL" id="KI546115">
    <property type="protein sequence ID" value="EST44465.1"/>
    <property type="molecule type" value="Genomic_DNA"/>
</dbReference>
<keyword evidence="4" id="KW-1185">Reference proteome</keyword>
<feature type="coiled-coil region" evidence="1">
    <location>
        <begin position="23"/>
        <end position="57"/>
    </location>
</feature>
<evidence type="ECO:0000313" key="3">
    <source>
        <dbReference type="EMBL" id="KAH0572542.1"/>
    </source>
</evidence>
<name>V6LIP1_9EUKA</name>